<reference evidence="1 2" key="1">
    <citation type="journal article" date="2012" name="BMC Genomics">
        <title>Tools to kill: Genome of one of the most destructive plant pathogenic fungi Macrophomina phaseolina.</title>
        <authorList>
            <person name="Islam M.S."/>
            <person name="Haque M.S."/>
            <person name="Islam M.M."/>
            <person name="Emdad E.M."/>
            <person name="Halim A."/>
            <person name="Hossen Q.M.M."/>
            <person name="Hossain M.Z."/>
            <person name="Ahmed B."/>
            <person name="Rahim S."/>
            <person name="Rahman M.S."/>
            <person name="Alam M.M."/>
            <person name="Hou S."/>
            <person name="Wan X."/>
            <person name="Saito J.A."/>
            <person name="Alam M."/>
        </authorList>
    </citation>
    <scope>NUCLEOTIDE SEQUENCE [LARGE SCALE GENOMIC DNA]</scope>
    <source>
        <strain evidence="1 2">MS6</strain>
    </source>
</reference>
<dbReference type="Proteomes" id="UP000007129">
    <property type="component" value="Unassembled WGS sequence"/>
</dbReference>
<dbReference type="STRING" id="1126212.K2RYY5"/>
<name>K2RYY5_MACPH</name>
<dbReference type="HOGENOM" id="CLU_1142777_0_0_1"/>
<dbReference type="OrthoDB" id="68575at2759"/>
<gene>
    <name evidence="1" type="ORF">MPH_13284</name>
</gene>
<protein>
    <submittedName>
        <fullName evidence="1">Uncharacterized protein</fullName>
    </submittedName>
</protein>
<dbReference type="InParanoid" id="K2RYY5"/>
<dbReference type="AlphaFoldDB" id="K2RYY5"/>
<dbReference type="EMBL" id="AHHD01000582">
    <property type="protein sequence ID" value="EKG09640.1"/>
    <property type="molecule type" value="Genomic_DNA"/>
</dbReference>
<organism evidence="1 2">
    <name type="scientific">Macrophomina phaseolina (strain MS6)</name>
    <name type="common">Charcoal rot fungus</name>
    <dbReference type="NCBI Taxonomy" id="1126212"/>
    <lineage>
        <taxon>Eukaryota</taxon>
        <taxon>Fungi</taxon>
        <taxon>Dikarya</taxon>
        <taxon>Ascomycota</taxon>
        <taxon>Pezizomycotina</taxon>
        <taxon>Dothideomycetes</taxon>
        <taxon>Dothideomycetes incertae sedis</taxon>
        <taxon>Botryosphaeriales</taxon>
        <taxon>Botryosphaeriaceae</taxon>
        <taxon>Macrophomina</taxon>
    </lineage>
</organism>
<evidence type="ECO:0000313" key="2">
    <source>
        <dbReference type="Proteomes" id="UP000007129"/>
    </source>
</evidence>
<sequence length="243" mass="25535">MASCFKITSHGAHASDDNMFGVPTAYALNQLSAVHLNAAINQGLLIPDVLGNSVLYERAARILGDKVLLTSTVAFAHHTNTSITLVVTSSADDSSPEPVKAKKLANTIPPILSNIAPLDLDQHELSIFQHRLCQSAYVGVIRATGLPDGLELVNFSPNASVLNLPGVDGQPHVSNIVFSGFPGIVGGPALTADGARALVSEAAEKIAQAGTYNMTDPQWLAFASHTPLQCRFDGENIKAGLYA</sequence>
<accession>K2RYY5</accession>
<evidence type="ECO:0000313" key="1">
    <source>
        <dbReference type="EMBL" id="EKG09640.1"/>
    </source>
</evidence>
<comment type="caution">
    <text evidence="1">The sequence shown here is derived from an EMBL/GenBank/DDBJ whole genome shotgun (WGS) entry which is preliminary data.</text>
</comment>
<dbReference type="VEuPathDB" id="FungiDB:MPH_13284"/>
<proteinExistence type="predicted"/>